<organism evidence="6 7">
    <name type="scientific">Microthyrium microscopicum</name>
    <dbReference type="NCBI Taxonomy" id="703497"/>
    <lineage>
        <taxon>Eukaryota</taxon>
        <taxon>Fungi</taxon>
        <taxon>Dikarya</taxon>
        <taxon>Ascomycota</taxon>
        <taxon>Pezizomycotina</taxon>
        <taxon>Dothideomycetes</taxon>
        <taxon>Dothideomycetes incertae sedis</taxon>
        <taxon>Microthyriales</taxon>
        <taxon>Microthyriaceae</taxon>
        <taxon>Microthyrium</taxon>
    </lineage>
</organism>
<evidence type="ECO:0000256" key="1">
    <source>
        <dbReference type="ARBA" id="ARBA00022723"/>
    </source>
</evidence>
<dbReference type="Proteomes" id="UP000799302">
    <property type="component" value="Unassembled WGS sequence"/>
</dbReference>
<keyword evidence="2 4" id="KW-0863">Zinc-finger</keyword>
<accession>A0A6A6UCD3</accession>
<dbReference type="GO" id="GO:0008270">
    <property type="term" value="F:zinc ion binding"/>
    <property type="evidence" value="ECO:0007669"/>
    <property type="project" value="UniProtKB-KW"/>
</dbReference>
<reference evidence="6" key="1">
    <citation type="journal article" date="2020" name="Stud. Mycol.">
        <title>101 Dothideomycetes genomes: a test case for predicting lifestyles and emergence of pathogens.</title>
        <authorList>
            <person name="Haridas S."/>
            <person name="Albert R."/>
            <person name="Binder M."/>
            <person name="Bloem J."/>
            <person name="Labutti K."/>
            <person name="Salamov A."/>
            <person name="Andreopoulos B."/>
            <person name="Baker S."/>
            <person name="Barry K."/>
            <person name="Bills G."/>
            <person name="Bluhm B."/>
            <person name="Cannon C."/>
            <person name="Castanera R."/>
            <person name="Culley D."/>
            <person name="Daum C."/>
            <person name="Ezra D."/>
            <person name="Gonzalez J."/>
            <person name="Henrissat B."/>
            <person name="Kuo A."/>
            <person name="Liang C."/>
            <person name="Lipzen A."/>
            <person name="Lutzoni F."/>
            <person name="Magnuson J."/>
            <person name="Mondo S."/>
            <person name="Nolan M."/>
            <person name="Ohm R."/>
            <person name="Pangilinan J."/>
            <person name="Park H.-J."/>
            <person name="Ramirez L."/>
            <person name="Alfaro M."/>
            <person name="Sun H."/>
            <person name="Tritt A."/>
            <person name="Yoshinaga Y."/>
            <person name="Zwiers L.-H."/>
            <person name="Turgeon B."/>
            <person name="Goodwin S."/>
            <person name="Spatafora J."/>
            <person name="Crous P."/>
            <person name="Grigoriev I."/>
        </authorList>
    </citation>
    <scope>NUCLEOTIDE SEQUENCE</scope>
    <source>
        <strain evidence="6">CBS 115976</strain>
    </source>
</reference>
<evidence type="ECO:0000256" key="2">
    <source>
        <dbReference type="ARBA" id="ARBA00022771"/>
    </source>
</evidence>
<dbReference type="Pfam" id="PF01753">
    <property type="entry name" value="zf-MYND"/>
    <property type="match status" value="1"/>
</dbReference>
<keyword evidence="1" id="KW-0479">Metal-binding</keyword>
<dbReference type="AlphaFoldDB" id="A0A6A6UCD3"/>
<dbReference type="PROSITE" id="PS01360">
    <property type="entry name" value="ZF_MYND_1"/>
    <property type="match status" value="1"/>
</dbReference>
<dbReference type="SUPFAM" id="SSF144232">
    <property type="entry name" value="HIT/MYND zinc finger-like"/>
    <property type="match status" value="1"/>
</dbReference>
<gene>
    <name evidence="6" type="ORF">BT63DRAFT_225724</name>
</gene>
<name>A0A6A6UCD3_9PEZI</name>
<evidence type="ECO:0000256" key="4">
    <source>
        <dbReference type="PROSITE-ProRule" id="PRU00134"/>
    </source>
</evidence>
<sequence length="345" mass="39931">MSSDIASPAPRCGQCNSTGTGPNLLRCSRCKVIHYCSIEHQQAHFPIHKGACKIVFRTRSSMETEEQRLRNFPGDVMTAADPFTTGVGHFWGIHETRDYMRDRFAFVEALQRMRSHDSVVAQLDHLKDMLRLSNSDNMGVRDLIPALYLRLDRDQECYDFIKWWETSTDYEWNDEKPGPLDVHNADVFEDAAFICNKYLHLAFGASMTLLKIKLLLDVQNLDKSLEKNGEKVPNEVFDGIQQHVVRSPIFLTPRNKIILEQKDHTDLILKLKRQIKQLYGTVNNVNRFYWTALLQPGRCLNSRPQMYSPGTKDEMVLKLQYTYDAWIETKGSLEVIRLLKQGKFE</sequence>
<dbReference type="Gene3D" id="6.10.140.2220">
    <property type="match status" value="1"/>
</dbReference>
<keyword evidence="3" id="KW-0862">Zinc</keyword>
<evidence type="ECO:0000313" key="6">
    <source>
        <dbReference type="EMBL" id="KAF2669939.1"/>
    </source>
</evidence>
<evidence type="ECO:0000259" key="5">
    <source>
        <dbReference type="PROSITE" id="PS50865"/>
    </source>
</evidence>
<dbReference type="InterPro" id="IPR002893">
    <property type="entry name" value="Znf_MYND"/>
</dbReference>
<evidence type="ECO:0000313" key="7">
    <source>
        <dbReference type="Proteomes" id="UP000799302"/>
    </source>
</evidence>
<dbReference type="PROSITE" id="PS50865">
    <property type="entry name" value="ZF_MYND_2"/>
    <property type="match status" value="1"/>
</dbReference>
<dbReference type="OrthoDB" id="5952526at2759"/>
<protein>
    <recommendedName>
        <fullName evidence="5">MYND-type domain-containing protein</fullName>
    </recommendedName>
</protein>
<keyword evidence="7" id="KW-1185">Reference proteome</keyword>
<dbReference type="EMBL" id="MU004234">
    <property type="protein sequence ID" value="KAF2669939.1"/>
    <property type="molecule type" value="Genomic_DNA"/>
</dbReference>
<proteinExistence type="predicted"/>
<evidence type="ECO:0000256" key="3">
    <source>
        <dbReference type="ARBA" id="ARBA00022833"/>
    </source>
</evidence>
<feature type="domain" description="MYND-type" evidence="5">
    <location>
        <begin position="12"/>
        <end position="52"/>
    </location>
</feature>